<evidence type="ECO:0000313" key="2">
    <source>
        <dbReference type="Proteomes" id="UP000006163"/>
    </source>
</evidence>
<dbReference type="HOGENOM" id="CLU_2785671_0_0_12"/>
<name>C0R8B8_BORVA</name>
<reference evidence="1 2" key="1">
    <citation type="journal article" date="2012" name="J. Bacteriol.">
        <title>Whole-Genome Sequences of Borrelia bissettii, Borrelia valaisiana, and Borrelia spielmanii.</title>
        <authorList>
            <person name="Schutzer S.E."/>
            <person name="Fraser-Liggett C.M."/>
            <person name="Qiu W.G."/>
            <person name="Kraiczy P."/>
            <person name="Mongodin E.F."/>
            <person name="Dunn J.J."/>
            <person name="Luft B.J."/>
            <person name="Casjens S.R."/>
        </authorList>
    </citation>
    <scope>NUCLEOTIDE SEQUENCE [LARGE SCALE GENOMIC DNA]</scope>
    <source>
        <strain evidence="1 2">VS116</strain>
        <plasmid evidence="1">VS116_cp32-2-7</plasmid>
    </source>
</reference>
<protein>
    <submittedName>
        <fullName evidence="1">Uncharacterized protein</fullName>
    </submittedName>
</protein>
<dbReference type="Pfam" id="PF07268">
    <property type="entry name" value="EppA_BapA"/>
    <property type="match status" value="1"/>
</dbReference>
<accession>C0R8B8</accession>
<geneLocation type="plasmid" evidence="1 2">
    <name>VS116_cp32-2-7</name>
</geneLocation>
<keyword evidence="1" id="KW-0614">Plasmid</keyword>
<evidence type="ECO:0000313" key="1">
    <source>
        <dbReference type="EMBL" id="ACN52702.1"/>
    </source>
</evidence>
<dbReference type="EMBL" id="CP001434">
    <property type="protein sequence ID" value="ACN52702.1"/>
    <property type="molecule type" value="Genomic_DNA"/>
</dbReference>
<gene>
    <name evidence="1" type="ORF">BVAVS116_O0007</name>
</gene>
<dbReference type="AlphaFoldDB" id="C0R8B8"/>
<dbReference type="Proteomes" id="UP000006163">
    <property type="component" value="Plasmid VS116_cp32-2-7"/>
</dbReference>
<keyword evidence="2" id="KW-1185">Reference proteome</keyword>
<organism evidence="1 2">
    <name type="scientific">Borreliella valaisiana VS116</name>
    <dbReference type="NCBI Taxonomy" id="445987"/>
    <lineage>
        <taxon>Bacteria</taxon>
        <taxon>Pseudomonadati</taxon>
        <taxon>Spirochaetota</taxon>
        <taxon>Spirochaetia</taxon>
        <taxon>Spirochaetales</taxon>
        <taxon>Borreliaceae</taxon>
        <taxon>Borreliella</taxon>
    </lineage>
</organism>
<dbReference type="InterPro" id="IPR009894">
    <property type="entry name" value="EppA_BapA"/>
</dbReference>
<proteinExistence type="predicted"/>
<sequence>MKKINFLIFLFLFVLSLSANIEKNYSKTKRAFSEEDFNLINKRPDTMILKMGMKKVLFFPMLLELEEI</sequence>